<feature type="domain" description="Chemokine interleukin-8-like" evidence="2">
    <location>
        <begin position="31"/>
        <end position="84"/>
    </location>
</feature>
<organism evidence="3 4">
    <name type="scientific">Pygocentrus nattereri</name>
    <name type="common">Red-bellied piranha</name>
    <dbReference type="NCBI Taxonomy" id="42514"/>
    <lineage>
        <taxon>Eukaryota</taxon>
        <taxon>Metazoa</taxon>
        <taxon>Chordata</taxon>
        <taxon>Craniata</taxon>
        <taxon>Vertebrata</taxon>
        <taxon>Euteleostomi</taxon>
        <taxon>Actinopterygii</taxon>
        <taxon>Neopterygii</taxon>
        <taxon>Teleostei</taxon>
        <taxon>Ostariophysi</taxon>
        <taxon>Characiformes</taxon>
        <taxon>Characoidei</taxon>
        <taxon>Pygocentrus</taxon>
    </lineage>
</organism>
<dbReference type="GO" id="GO:0008009">
    <property type="term" value="F:chemokine activity"/>
    <property type="evidence" value="ECO:0007669"/>
    <property type="project" value="InterPro"/>
</dbReference>
<reference evidence="3" key="2">
    <citation type="submission" date="2025-05" db="UniProtKB">
        <authorList>
            <consortium name="Ensembl"/>
        </authorList>
    </citation>
    <scope>IDENTIFICATION</scope>
</reference>
<dbReference type="InterPro" id="IPR001811">
    <property type="entry name" value="Chemokine_IL8-like_dom"/>
</dbReference>
<evidence type="ECO:0000259" key="2">
    <source>
        <dbReference type="SMART" id="SM00199"/>
    </source>
</evidence>
<dbReference type="Ensembl" id="ENSPNAT00000084517.1">
    <property type="protein sequence ID" value="ENSPNAP00000082308.1"/>
    <property type="gene ID" value="ENSPNAG00000035005.1"/>
</dbReference>
<dbReference type="GO" id="GO:0005615">
    <property type="term" value="C:extracellular space"/>
    <property type="evidence" value="ECO:0007669"/>
    <property type="project" value="UniProtKB-KW"/>
</dbReference>
<evidence type="ECO:0000313" key="4">
    <source>
        <dbReference type="Proteomes" id="UP001501920"/>
    </source>
</evidence>
<dbReference type="GeneTree" id="ENSGT01120000277718"/>
<dbReference type="GO" id="GO:0006955">
    <property type="term" value="P:immune response"/>
    <property type="evidence" value="ECO:0007669"/>
    <property type="project" value="InterPro"/>
</dbReference>
<dbReference type="InterPro" id="IPR036048">
    <property type="entry name" value="Interleukin_8-like_sf"/>
</dbReference>
<accession>A0AAR2KGB2</accession>
<name>A0AAR2KGB2_PYGNA</name>
<keyword evidence="1" id="KW-0202">Cytokine</keyword>
<evidence type="ECO:0000256" key="1">
    <source>
        <dbReference type="ARBA" id="ARBA00022514"/>
    </source>
</evidence>
<dbReference type="Proteomes" id="UP001501920">
    <property type="component" value="Chromosome 2"/>
</dbReference>
<keyword evidence="4" id="KW-1185">Reference proteome</keyword>
<reference evidence="3 4" key="1">
    <citation type="submission" date="2020-10" db="EMBL/GenBank/DDBJ databases">
        <title>Pygocentrus nattereri (red-bellied piranha) genome, fPygNat1, primary haplotype.</title>
        <authorList>
            <person name="Myers G."/>
            <person name="Meyer A."/>
            <person name="Karagic N."/>
            <person name="Pippel M."/>
            <person name="Winkler S."/>
            <person name="Tracey A."/>
            <person name="Wood J."/>
            <person name="Formenti G."/>
            <person name="Howe K."/>
            <person name="Fedrigo O."/>
            <person name="Jarvis E.D."/>
        </authorList>
    </citation>
    <scope>NUCLEOTIDE SEQUENCE [LARGE SCALE GENOMIC DNA]</scope>
</reference>
<evidence type="ECO:0000313" key="3">
    <source>
        <dbReference type="Ensembl" id="ENSPNAP00000061156.1"/>
    </source>
</evidence>
<dbReference type="Ensembl" id="ENSPNAT00000080854.1">
    <property type="protein sequence ID" value="ENSPNAP00000061156.1"/>
    <property type="gene ID" value="ENSPNAG00000035321.1"/>
</dbReference>
<dbReference type="SMART" id="SM00199">
    <property type="entry name" value="SCY"/>
    <property type="match status" value="1"/>
</dbReference>
<dbReference type="AlphaFoldDB" id="A0AAR2KGB2"/>
<dbReference type="Pfam" id="PF00048">
    <property type="entry name" value="IL8"/>
    <property type="match status" value="1"/>
</dbReference>
<protein>
    <recommendedName>
        <fullName evidence="2">Chemokine interleukin-8-like domain-containing protein</fullName>
    </recommendedName>
</protein>
<dbReference type="Gene3D" id="2.40.50.40">
    <property type="match status" value="1"/>
</dbReference>
<sequence>MELFSGKGGGCMVLSNPTLSLEAGALLKGKAPKCLCPSTYSKEIQLNRIQKFVIIAPGPHCRNLEKVVDVCVNPSDQWVQDVSLICSQMENPKSNCKLLIL</sequence>
<proteinExistence type="predicted"/>
<dbReference type="SUPFAM" id="SSF54117">
    <property type="entry name" value="Interleukin 8-like chemokines"/>
    <property type="match status" value="1"/>
</dbReference>